<dbReference type="AlphaFoldDB" id="A0AAV6FRB9"/>
<dbReference type="SUPFAM" id="SSF100895">
    <property type="entry name" value="Kazal-type serine protease inhibitors"/>
    <property type="match status" value="1"/>
</dbReference>
<feature type="domain" description="Kazal-like" evidence="7">
    <location>
        <begin position="27"/>
        <end position="81"/>
    </location>
</feature>
<dbReference type="GO" id="GO:0005576">
    <property type="term" value="C:extracellular region"/>
    <property type="evidence" value="ECO:0007669"/>
    <property type="project" value="UniProtKB-SubCell"/>
</dbReference>
<dbReference type="PANTHER" id="PTHR47729">
    <property type="entry name" value="SERINE PEPTIDASE INHIBITOR, KAZAL TYPE 2, TANDEM DUPLICATE 1-RELATED"/>
    <property type="match status" value="1"/>
</dbReference>
<name>A0AAV6FRB9_9TELE</name>
<reference evidence="8" key="1">
    <citation type="submission" date="2020-10" db="EMBL/GenBank/DDBJ databases">
        <title>Chromosome-scale genome assembly of the Allis shad, Alosa alosa.</title>
        <authorList>
            <person name="Margot Z."/>
            <person name="Christophe K."/>
            <person name="Cabau C."/>
            <person name="Louis A."/>
            <person name="Berthelot C."/>
            <person name="Parey E."/>
            <person name="Roest Crollius H."/>
            <person name="Montfort J."/>
            <person name="Robinson-Rechavi M."/>
            <person name="Bucao C."/>
            <person name="Bouchez O."/>
            <person name="Gislard M."/>
            <person name="Lluch J."/>
            <person name="Milhes M."/>
            <person name="Lampietro C."/>
            <person name="Lopez Roques C."/>
            <person name="Donnadieu C."/>
            <person name="Braasch I."/>
            <person name="Desvignes T."/>
            <person name="Postlethwait J."/>
            <person name="Bobe J."/>
            <person name="Guiguen Y."/>
        </authorList>
    </citation>
    <scope>NUCLEOTIDE SEQUENCE</scope>
    <source>
        <strain evidence="8">M-15738</strain>
        <tissue evidence="8">Blood</tissue>
    </source>
</reference>
<dbReference type="PROSITE" id="PS00282">
    <property type="entry name" value="KAZAL_1"/>
    <property type="match status" value="1"/>
</dbReference>
<sequence length="81" mass="8932">MMPAMARIVIVMFGLIALATAAYIPDGATEVDCTEYLLPMCTREYDPLCGTNGVEYSNECMLCLHNLEAKENIFVNHKGPC</sequence>
<proteinExistence type="predicted"/>
<keyword evidence="5" id="KW-1015">Disulfide bond</keyword>
<comment type="caution">
    <text evidence="8">The sequence shown here is derived from an EMBL/GenBank/DDBJ whole genome shotgun (WGS) entry which is preliminary data.</text>
</comment>
<dbReference type="Pfam" id="PF00050">
    <property type="entry name" value="Kazal_1"/>
    <property type="match status" value="1"/>
</dbReference>
<comment type="subcellular location">
    <subcellularLocation>
        <location evidence="1">Secreted</location>
    </subcellularLocation>
</comment>
<dbReference type="InterPro" id="IPR001239">
    <property type="entry name" value="Prot_inh_Kazal-m"/>
</dbReference>
<dbReference type="InterPro" id="IPR036058">
    <property type="entry name" value="Kazal_dom_sf"/>
</dbReference>
<accession>A0AAV6FRB9</accession>
<evidence type="ECO:0000259" key="7">
    <source>
        <dbReference type="PROSITE" id="PS51465"/>
    </source>
</evidence>
<dbReference type="PROSITE" id="PS51465">
    <property type="entry name" value="KAZAL_2"/>
    <property type="match status" value="1"/>
</dbReference>
<protein>
    <recommendedName>
        <fullName evidence="7">Kazal-like domain-containing protein</fullName>
    </recommendedName>
</protein>
<evidence type="ECO:0000256" key="5">
    <source>
        <dbReference type="ARBA" id="ARBA00023157"/>
    </source>
</evidence>
<dbReference type="EMBL" id="JADWDJ010000021">
    <property type="protein sequence ID" value="KAG5263720.1"/>
    <property type="molecule type" value="Genomic_DNA"/>
</dbReference>
<evidence type="ECO:0000256" key="1">
    <source>
        <dbReference type="ARBA" id="ARBA00004613"/>
    </source>
</evidence>
<evidence type="ECO:0000256" key="3">
    <source>
        <dbReference type="ARBA" id="ARBA00022690"/>
    </source>
</evidence>
<dbReference type="Gene3D" id="3.30.60.30">
    <property type="match status" value="1"/>
</dbReference>
<dbReference type="SMART" id="SM00280">
    <property type="entry name" value="KAZAL"/>
    <property type="match status" value="1"/>
</dbReference>
<keyword evidence="4" id="KW-0722">Serine protease inhibitor</keyword>
<dbReference type="GO" id="GO:0004867">
    <property type="term" value="F:serine-type endopeptidase inhibitor activity"/>
    <property type="evidence" value="ECO:0007669"/>
    <property type="project" value="UniProtKB-KW"/>
</dbReference>
<dbReference type="InterPro" id="IPR002350">
    <property type="entry name" value="Kazal_dom"/>
</dbReference>
<keyword evidence="2" id="KW-0964">Secreted</keyword>
<dbReference type="PANTHER" id="PTHR47729:SF1">
    <property type="entry name" value="OVOMUCOID-LIKE-RELATED"/>
    <property type="match status" value="1"/>
</dbReference>
<keyword evidence="3" id="KW-0646">Protease inhibitor</keyword>
<evidence type="ECO:0000256" key="2">
    <source>
        <dbReference type="ARBA" id="ARBA00022525"/>
    </source>
</evidence>
<evidence type="ECO:0000313" key="8">
    <source>
        <dbReference type="EMBL" id="KAG5263720.1"/>
    </source>
</evidence>
<evidence type="ECO:0000256" key="6">
    <source>
        <dbReference type="SAM" id="SignalP"/>
    </source>
</evidence>
<keyword evidence="9" id="KW-1185">Reference proteome</keyword>
<gene>
    <name evidence="8" type="ORF">AALO_G00267860</name>
</gene>
<dbReference type="PRINTS" id="PR00290">
    <property type="entry name" value="KAZALINHBTR"/>
</dbReference>
<dbReference type="Proteomes" id="UP000823561">
    <property type="component" value="Chromosome 21"/>
</dbReference>
<organism evidence="8 9">
    <name type="scientific">Alosa alosa</name>
    <name type="common">allis shad</name>
    <dbReference type="NCBI Taxonomy" id="278164"/>
    <lineage>
        <taxon>Eukaryota</taxon>
        <taxon>Metazoa</taxon>
        <taxon>Chordata</taxon>
        <taxon>Craniata</taxon>
        <taxon>Vertebrata</taxon>
        <taxon>Euteleostomi</taxon>
        <taxon>Actinopterygii</taxon>
        <taxon>Neopterygii</taxon>
        <taxon>Teleostei</taxon>
        <taxon>Clupei</taxon>
        <taxon>Clupeiformes</taxon>
        <taxon>Clupeoidei</taxon>
        <taxon>Clupeidae</taxon>
        <taxon>Alosa</taxon>
    </lineage>
</organism>
<dbReference type="InterPro" id="IPR051597">
    <property type="entry name" value="Bifunctional_prot_inhibitor"/>
</dbReference>
<keyword evidence="6" id="KW-0732">Signal</keyword>
<feature type="signal peptide" evidence="6">
    <location>
        <begin position="1"/>
        <end position="21"/>
    </location>
</feature>
<evidence type="ECO:0000256" key="4">
    <source>
        <dbReference type="ARBA" id="ARBA00022900"/>
    </source>
</evidence>
<evidence type="ECO:0000313" key="9">
    <source>
        <dbReference type="Proteomes" id="UP000823561"/>
    </source>
</evidence>
<feature type="chain" id="PRO_5043607956" description="Kazal-like domain-containing protein" evidence="6">
    <location>
        <begin position="22"/>
        <end position="81"/>
    </location>
</feature>